<dbReference type="Pfam" id="PF02581">
    <property type="entry name" value="TMP-TENI"/>
    <property type="match status" value="1"/>
</dbReference>
<dbReference type="UniPathway" id="UPA00060">
    <property type="reaction ID" value="UER00141"/>
</dbReference>
<evidence type="ECO:0000256" key="8">
    <source>
        <dbReference type="ARBA" id="ARBA00047883"/>
    </source>
</evidence>
<keyword evidence="5 9" id="KW-0784">Thiamine biosynthesis</keyword>
<keyword evidence="4 9" id="KW-0460">Magnesium</keyword>
<comment type="catalytic activity">
    <reaction evidence="8 9 10">
        <text>2-[(2R,5Z)-2-carboxy-4-methylthiazol-5(2H)-ylidene]ethyl phosphate + 4-amino-2-methyl-5-(diphosphooxymethyl)pyrimidine + 2 H(+) = thiamine phosphate + CO2 + diphosphate</text>
        <dbReference type="Rhea" id="RHEA:47844"/>
        <dbReference type="ChEBI" id="CHEBI:15378"/>
        <dbReference type="ChEBI" id="CHEBI:16526"/>
        <dbReference type="ChEBI" id="CHEBI:33019"/>
        <dbReference type="ChEBI" id="CHEBI:37575"/>
        <dbReference type="ChEBI" id="CHEBI:57841"/>
        <dbReference type="ChEBI" id="CHEBI:62899"/>
        <dbReference type="EC" id="2.5.1.3"/>
    </reaction>
</comment>
<organism evidence="13 14">
    <name type="scientific">Kryptobacter tengchongensis</name>
    <dbReference type="NCBI Taxonomy" id="1643429"/>
    <lineage>
        <taxon>Bacteria</taxon>
        <taxon>Pseudomonadati</taxon>
        <taxon>Candidatus Kryptoniota</taxon>
        <taxon>Candidatus Kryptobacter</taxon>
    </lineage>
</organism>
<keyword evidence="3 9" id="KW-0479">Metal-binding</keyword>
<dbReference type="CDD" id="cd00564">
    <property type="entry name" value="TMP_TenI"/>
    <property type="match status" value="1"/>
</dbReference>
<keyword evidence="14" id="KW-1185">Reference proteome</keyword>
<comment type="catalytic activity">
    <reaction evidence="6 9 10">
        <text>4-methyl-5-(2-phosphooxyethyl)-thiazole + 4-amino-2-methyl-5-(diphosphooxymethyl)pyrimidine + H(+) = thiamine phosphate + diphosphate</text>
        <dbReference type="Rhea" id="RHEA:22328"/>
        <dbReference type="ChEBI" id="CHEBI:15378"/>
        <dbReference type="ChEBI" id="CHEBI:33019"/>
        <dbReference type="ChEBI" id="CHEBI:37575"/>
        <dbReference type="ChEBI" id="CHEBI:57841"/>
        <dbReference type="ChEBI" id="CHEBI:58296"/>
        <dbReference type="EC" id="2.5.1.3"/>
    </reaction>
</comment>
<dbReference type="PANTHER" id="PTHR20857">
    <property type="entry name" value="THIAMINE-PHOSPHATE PYROPHOSPHORYLASE"/>
    <property type="match status" value="1"/>
</dbReference>
<comment type="cofactor">
    <cofactor evidence="9">
        <name>Mg(2+)</name>
        <dbReference type="ChEBI" id="CHEBI:18420"/>
    </cofactor>
    <text evidence="9">Binds 1 Mg(2+) ion per subunit.</text>
</comment>
<evidence type="ECO:0000256" key="7">
    <source>
        <dbReference type="ARBA" id="ARBA00047851"/>
    </source>
</evidence>
<sequence>MRIKGLYFVVDISAVESLGLEKLCEIVEKAIIGGVNVIQLWADRLRWEISFEKLFESAKKLIEIAHKYNIPVLIANDVELCAKLNADGVHLDGYEIPDKSGDEIRKIIGFEKIIGVTCGNDIKKIEWAKQNGIDYISFCSIFPTSSVDTCEIVPIEMIRKAKEILGEEIPVFASGGITVENVDEVLSAGADGIAVVSAIMKAEDPKEVSLMFREKLKKLFNEI</sequence>
<evidence type="ECO:0000256" key="10">
    <source>
        <dbReference type="RuleBase" id="RU003826"/>
    </source>
</evidence>
<comment type="catalytic activity">
    <reaction evidence="7 9 10">
        <text>2-(2-carboxy-4-methylthiazol-5-yl)ethyl phosphate + 4-amino-2-methyl-5-(diphosphooxymethyl)pyrimidine + 2 H(+) = thiamine phosphate + CO2 + diphosphate</text>
        <dbReference type="Rhea" id="RHEA:47848"/>
        <dbReference type="ChEBI" id="CHEBI:15378"/>
        <dbReference type="ChEBI" id="CHEBI:16526"/>
        <dbReference type="ChEBI" id="CHEBI:33019"/>
        <dbReference type="ChEBI" id="CHEBI:37575"/>
        <dbReference type="ChEBI" id="CHEBI:57841"/>
        <dbReference type="ChEBI" id="CHEBI:62890"/>
        <dbReference type="EC" id="2.5.1.3"/>
    </reaction>
</comment>
<feature type="binding site" evidence="9">
    <location>
        <position position="117"/>
    </location>
    <ligand>
        <name>4-amino-2-methyl-5-(diphosphooxymethyl)pyrimidine</name>
        <dbReference type="ChEBI" id="CHEBI:57841"/>
    </ligand>
</feature>
<dbReference type="EMBL" id="CZVU01000021">
    <property type="protein sequence ID" value="CUS99615.1"/>
    <property type="molecule type" value="Genomic_DNA"/>
</dbReference>
<comment type="caution">
    <text evidence="9">Lacks conserved residue(s) required for the propagation of feature annotation.</text>
</comment>
<dbReference type="GO" id="GO:0004789">
    <property type="term" value="F:thiamine-phosphate diphosphorylase activity"/>
    <property type="evidence" value="ECO:0007669"/>
    <property type="project" value="UniProtKB-UniRule"/>
</dbReference>
<dbReference type="GO" id="GO:0005737">
    <property type="term" value="C:cytoplasm"/>
    <property type="evidence" value="ECO:0007669"/>
    <property type="project" value="TreeGrafter"/>
</dbReference>
<dbReference type="EC" id="2.5.1.3" evidence="9"/>
<proteinExistence type="inferred from homology"/>
<dbReference type="InterPro" id="IPR036206">
    <property type="entry name" value="ThiamineP_synth_sf"/>
</dbReference>
<dbReference type="Proteomes" id="UP000243065">
    <property type="component" value="Unassembled WGS sequence"/>
</dbReference>
<dbReference type="HAMAP" id="MF_00097">
    <property type="entry name" value="TMP_synthase"/>
    <property type="match status" value="1"/>
</dbReference>
<feature type="binding site" evidence="9">
    <location>
        <begin position="144"/>
        <end position="146"/>
    </location>
    <ligand>
        <name>2-[(2R,5Z)-2-carboxy-4-methylthiazol-5(2H)-ylidene]ethyl phosphate</name>
        <dbReference type="ChEBI" id="CHEBI:62899"/>
    </ligand>
</feature>
<feature type="binding site" evidence="9">
    <location>
        <begin position="196"/>
        <end position="197"/>
    </location>
    <ligand>
        <name>2-[(2R,5Z)-2-carboxy-4-methylthiazol-5(2H)-ylidene]ethyl phosphate</name>
        <dbReference type="ChEBI" id="CHEBI:62899"/>
    </ligand>
</feature>
<dbReference type="PANTHER" id="PTHR20857:SF15">
    <property type="entry name" value="THIAMINE-PHOSPHATE SYNTHASE"/>
    <property type="match status" value="1"/>
</dbReference>
<feature type="domain" description="Thiamine phosphate synthase/TenI" evidence="12">
    <location>
        <begin position="6"/>
        <end position="199"/>
    </location>
</feature>
<evidence type="ECO:0000259" key="12">
    <source>
        <dbReference type="Pfam" id="PF02581"/>
    </source>
</evidence>
<protein>
    <recommendedName>
        <fullName evidence="9">Thiamine-phosphate synthase</fullName>
        <shortName evidence="9">TP synthase</shortName>
        <shortName evidence="9">TPS</shortName>
        <ecNumber evidence="9">2.5.1.3</ecNumber>
    </recommendedName>
    <alternativeName>
        <fullName evidence="9">Thiamine-phosphate pyrophosphorylase</fullName>
        <shortName evidence="9">TMP pyrophosphorylase</shortName>
        <shortName evidence="9">TMP-PPase</shortName>
    </alternativeName>
</protein>
<comment type="similarity">
    <text evidence="9 10">Belongs to the thiamine-phosphate synthase family.</text>
</comment>
<dbReference type="GO" id="GO:0000287">
    <property type="term" value="F:magnesium ion binding"/>
    <property type="evidence" value="ECO:0007669"/>
    <property type="project" value="UniProtKB-UniRule"/>
</dbReference>
<dbReference type="InterPro" id="IPR022998">
    <property type="entry name" value="ThiamineP_synth_TenI"/>
</dbReference>
<feature type="binding site" evidence="9">
    <location>
        <position position="95"/>
    </location>
    <ligand>
        <name>Mg(2+)</name>
        <dbReference type="ChEBI" id="CHEBI:18420"/>
    </ligand>
</feature>
<evidence type="ECO:0000313" key="13">
    <source>
        <dbReference type="EMBL" id="CUS99615.1"/>
    </source>
</evidence>
<evidence type="ECO:0000256" key="9">
    <source>
        <dbReference type="HAMAP-Rule" id="MF_00097"/>
    </source>
</evidence>
<dbReference type="InterPro" id="IPR034291">
    <property type="entry name" value="TMP_synthase"/>
</dbReference>
<feature type="binding site" evidence="9">
    <location>
        <position position="176"/>
    </location>
    <ligand>
        <name>2-[(2R,5Z)-2-carboxy-4-methylthiazol-5(2H)-ylidene]ethyl phosphate</name>
        <dbReference type="ChEBI" id="CHEBI:62899"/>
    </ligand>
</feature>
<dbReference type="GO" id="GO:0009228">
    <property type="term" value="P:thiamine biosynthetic process"/>
    <property type="evidence" value="ECO:0007669"/>
    <property type="project" value="UniProtKB-KW"/>
</dbReference>
<evidence type="ECO:0000256" key="11">
    <source>
        <dbReference type="RuleBase" id="RU004253"/>
    </source>
</evidence>
<evidence type="ECO:0000256" key="3">
    <source>
        <dbReference type="ARBA" id="ARBA00022723"/>
    </source>
</evidence>
<dbReference type="InterPro" id="IPR013785">
    <property type="entry name" value="Aldolase_TIM"/>
</dbReference>
<dbReference type="SUPFAM" id="SSF51391">
    <property type="entry name" value="Thiamin phosphate synthase"/>
    <property type="match status" value="1"/>
</dbReference>
<evidence type="ECO:0000256" key="1">
    <source>
        <dbReference type="ARBA" id="ARBA00005165"/>
    </source>
</evidence>
<evidence type="ECO:0000313" key="14">
    <source>
        <dbReference type="Proteomes" id="UP000243065"/>
    </source>
</evidence>
<keyword evidence="2 9" id="KW-0808">Transferase</keyword>
<evidence type="ECO:0000256" key="2">
    <source>
        <dbReference type="ARBA" id="ARBA00022679"/>
    </source>
</evidence>
<dbReference type="OrthoDB" id="9812206at2"/>
<dbReference type="AlphaFoldDB" id="A0A656D6E9"/>
<comment type="pathway">
    <text evidence="1 9 11">Cofactor biosynthesis; thiamine diphosphate biosynthesis; thiamine phosphate from 4-amino-2-methyl-5-diphosphomethylpyrimidine and 4-methyl-5-(2-phosphoethyl)-thiazole: step 1/1.</text>
</comment>
<dbReference type="Gene3D" id="3.20.20.70">
    <property type="entry name" value="Aldolase class I"/>
    <property type="match status" value="1"/>
</dbReference>
<evidence type="ECO:0000256" key="5">
    <source>
        <dbReference type="ARBA" id="ARBA00022977"/>
    </source>
</evidence>
<gene>
    <name evidence="9" type="primary">thiE</name>
    <name evidence="13" type="ORF">JGI24_00639</name>
</gene>
<evidence type="ECO:0000256" key="6">
    <source>
        <dbReference type="ARBA" id="ARBA00047334"/>
    </source>
</evidence>
<dbReference type="NCBIfam" id="TIGR00693">
    <property type="entry name" value="thiE"/>
    <property type="match status" value="1"/>
</dbReference>
<dbReference type="RefSeq" id="WP_072150095.1">
    <property type="nucleotide sequence ID" value="NZ_CZVU01000021.1"/>
</dbReference>
<comment type="function">
    <text evidence="9">Condenses 4-methyl-5-(beta-hydroxyethyl)thiazole monophosphate (THZ-P) and 2-methyl-4-amino-5-hydroxymethyl pyrimidine pyrophosphate (HMP-PP) to form thiamine monophosphate (TMP).</text>
</comment>
<reference evidence="13 14" key="1">
    <citation type="submission" date="2015-11" db="EMBL/GenBank/DDBJ databases">
        <authorList>
            <person name="Varghese N."/>
        </authorList>
    </citation>
    <scope>NUCLEOTIDE SEQUENCE [LARGE SCALE GENOMIC DNA]</scope>
    <source>
        <strain evidence="13 14">JGI-24</strain>
    </source>
</reference>
<name>A0A656D6E9_KRYT1</name>
<dbReference type="GO" id="GO:0009229">
    <property type="term" value="P:thiamine diphosphate biosynthetic process"/>
    <property type="evidence" value="ECO:0007669"/>
    <property type="project" value="UniProtKB-UniRule"/>
</dbReference>
<accession>A0A656D6E9</accession>
<evidence type="ECO:0000256" key="4">
    <source>
        <dbReference type="ARBA" id="ARBA00022842"/>
    </source>
</evidence>